<organism evidence="1 2">
    <name type="scientific">Pseudoteredinibacter isoporae</name>
    <dbReference type="NCBI Taxonomy" id="570281"/>
    <lineage>
        <taxon>Bacteria</taxon>
        <taxon>Pseudomonadati</taxon>
        <taxon>Pseudomonadota</taxon>
        <taxon>Gammaproteobacteria</taxon>
        <taxon>Cellvibrionales</taxon>
        <taxon>Cellvibrionaceae</taxon>
        <taxon>Pseudoteredinibacter</taxon>
    </lineage>
</organism>
<gene>
    <name evidence="1" type="ORF">HNR48_000292</name>
</gene>
<dbReference type="AlphaFoldDB" id="A0A7X0JPQ5"/>
<dbReference type="EMBL" id="JACHHT010000001">
    <property type="protein sequence ID" value="MBB6520014.1"/>
    <property type="molecule type" value="Genomic_DNA"/>
</dbReference>
<evidence type="ECO:0000313" key="1">
    <source>
        <dbReference type="EMBL" id="MBB6520014.1"/>
    </source>
</evidence>
<sequence>MNTYYVTRWGNDISGPDEEDASFIVVARNYKSAAELVDSMLTGQKPEVISNFCHRITELGSAHANSEKIILGPVVSRVLYHDDVGIPDNKKWVRDSLEEGWEEFSEYYED</sequence>
<keyword evidence="2" id="KW-1185">Reference proteome</keyword>
<protein>
    <submittedName>
        <fullName evidence="1">Uncharacterized protein</fullName>
    </submittedName>
</protein>
<accession>A0A7X0JPQ5</accession>
<reference evidence="1 2" key="1">
    <citation type="submission" date="2020-08" db="EMBL/GenBank/DDBJ databases">
        <title>Genomic Encyclopedia of Type Strains, Phase IV (KMG-IV): sequencing the most valuable type-strain genomes for metagenomic binning, comparative biology and taxonomic classification.</title>
        <authorList>
            <person name="Goeker M."/>
        </authorList>
    </citation>
    <scope>NUCLEOTIDE SEQUENCE [LARGE SCALE GENOMIC DNA]</scope>
    <source>
        <strain evidence="1 2">DSM 22368</strain>
    </source>
</reference>
<evidence type="ECO:0000313" key="2">
    <source>
        <dbReference type="Proteomes" id="UP000528457"/>
    </source>
</evidence>
<comment type="caution">
    <text evidence="1">The sequence shown here is derived from an EMBL/GenBank/DDBJ whole genome shotgun (WGS) entry which is preliminary data.</text>
</comment>
<proteinExistence type="predicted"/>
<name>A0A7X0JPQ5_9GAMM</name>
<dbReference type="RefSeq" id="WP_166852532.1">
    <property type="nucleotide sequence ID" value="NZ_JAAONY010000001.1"/>
</dbReference>
<dbReference type="InParanoid" id="A0A7X0JPQ5"/>
<dbReference type="Proteomes" id="UP000528457">
    <property type="component" value="Unassembled WGS sequence"/>
</dbReference>